<keyword evidence="5" id="KW-1185">Reference proteome</keyword>
<reference evidence="4 5" key="1">
    <citation type="submission" date="2013-01" db="EMBL/GenBank/DDBJ databases">
        <authorList>
            <person name="Fiebig A."/>
            <person name="Goeker M."/>
            <person name="Klenk H.-P.P."/>
        </authorList>
    </citation>
    <scope>NUCLEOTIDE SEQUENCE [LARGE SCALE GENOMIC DNA]</scope>
    <source>
        <strain evidence="4 5">DSM 24838</strain>
    </source>
</reference>
<organism evidence="4 5">
    <name type="scientific">Wenxinia marina DSM 24838</name>
    <dbReference type="NCBI Taxonomy" id="1123501"/>
    <lineage>
        <taxon>Bacteria</taxon>
        <taxon>Pseudomonadati</taxon>
        <taxon>Pseudomonadota</taxon>
        <taxon>Alphaproteobacteria</taxon>
        <taxon>Rhodobacterales</taxon>
        <taxon>Roseobacteraceae</taxon>
        <taxon>Wenxinia</taxon>
    </lineage>
</organism>
<feature type="transmembrane region" description="Helical" evidence="3">
    <location>
        <begin position="111"/>
        <end position="144"/>
    </location>
</feature>
<dbReference type="Proteomes" id="UP000035100">
    <property type="component" value="Unassembled WGS sequence"/>
</dbReference>
<sequence length="177" mass="18268">MDLVWTVISVTLPVFLVAGAGFAWARAGLDYRVEFVTRLSMTLSLPCLIFAALMQTEVDPGDLAAVSLAALAAHGGLAVTMGLLVAVAGLDRRTYLAPLIFGNTGNLGLPMALFAFGAAGLGFAVAIFAVSIVLSFTLGLWLVAGGGGPGRWSASRWSGPRSPARCSCGEAGRRPSR</sequence>
<protein>
    <submittedName>
        <fullName evidence="4">Putative permease</fullName>
    </submittedName>
</protein>
<dbReference type="PANTHER" id="PTHR36838:SF1">
    <property type="entry name" value="SLR1864 PROTEIN"/>
    <property type="match status" value="1"/>
</dbReference>
<feature type="transmembrane region" description="Helical" evidence="3">
    <location>
        <begin position="66"/>
        <end position="90"/>
    </location>
</feature>
<dbReference type="STRING" id="1123501.Wenmar_00537"/>
<evidence type="ECO:0000256" key="1">
    <source>
        <dbReference type="ARBA" id="ARBA00022448"/>
    </source>
</evidence>
<gene>
    <name evidence="4" type="ORF">Wenmar_00537</name>
</gene>
<keyword evidence="3" id="KW-0812">Transmembrane</keyword>
<dbReference type="PATRIC" id="fig|1123501.6.peg.597"/>
<feature type="transmembrane region" description="Helical" evidence="3">
    <location>
        <begin position="6"/>
        <end position="24"/>
    </location>
</feature>
<evidence type="ECO:0000313" key="4">
    <source>
        <dbReference type="EMBL" id="KIQ71158.1"/>
    </source>
</evidence>
<comment type="caution">
    <text evidence="4">The sequence shown here is derived from an EMBL/GenBank/DDBJ whole genome shotgun (WGS) entry which is preliminary data.</text>
</comment>
<feature type="region of interest" description="Disordered" evidence="2">
    <location>
        <begin position="152"/>
        <end position="177"/>
    </location>
</feature>
<feature type="transmembrane region" description="Helical" evidence="3">
    <location>
        <begin position="36"/>
        <end position="54"/>
    </location>
</feature>
<keyword evidence="1" id="KW-0813">Transport</keyword>
<keyword evidence="3" id="KW-1133">Transmembrane helix</keyword>
<evidence type="ECO:0000256" key="2">
    <source>
        <dbReference type="SAM" id="MobiDB-lite"/>
    </source>
</evidence>
<keyword evidence="3" id="KW-0472">Membrane</keyword>
<accession>A0A0D0QJG3</accession>
<evidence type="ECO:0000313" key="5">
    <source>
        <dbReference type="Proteomes" id="UP000035100"/>
    </source>
</evidence>
<dbReference type="EMBL" id="AONG01000003">
    <property type="protein sequence ID" value="KIQ71158.1"/>
    <property type="molecule type" value="Genomic_DNA"/>
</dbReference>
<proteinExistence type="predicted"/>
<dbReference type="eggNOG" id="COG0679">
    <property type="taxonomic scope" value="Bacteria"/>
</dbReference>
<name>A0A0D0QJG3_9RHOB</name>
<dbReference type="PANTHER" id="PTHR36838">
    <property type="entry name" value="AUXIN EFFLUX CARRIER FAMILY PROTEIN"/>
    <property type="match status" value="1"/>
</dbReference>
<evidence type="ECO:0000256" key="3">
    <source>
        <dbReference type="SAM" id="Phobius"/>
    </source>
</evidence>
<dbReference type="AlphaFoldDB" id="A0A0D0QJG3"/>